<evidence type="ECO:0000256" key="2">
    <source>
        <dbReference type="SAM" id="SignalP"/>
    </source>
</evidence>
<feature type="signal peptide" evidence="2">
    <location>
        <begin position="1"/>
        <end position="23"/>
    </location>
</feature>
<sequence>MRTVLFVDLLLAAAVSHNTSVRGHFVHAATAIGRDEDDVSHKIRILNWNILAPSWDNNVGKKDKSAQWPFRLPKLMHEMRLRKPDIIVLQEEESYFLCRPKVEVILWEEQIKPFLKSHGFQSAYASCQRACSESGMGIAVLWRHSRFDLGNTVEVGLGPERPTLVDLGDASNSRWLAQKRGSLNKDQQSRFFSKGYIVANPISLLPMRLDIQAVQTLMLMDSMERVLEHENWEPGVGRLQEEASESVPFEIPSEVVVAGDFNVPPYYPQMSFDLLSKHIAQEGDFDQMATTVMFLGSTSRTVTRFVEREKAKTSEILAGWYTDVVDYCKDKPNLKRKYMYNTKKFQYWVESSWTGTEVPPEAAAALPDVGDLGSWDQDEQNTKPEDEKAKRMEEEEELGETIEKAMSDLLARIAKLHDTTSKLRPPNNPEPTDTHERPQIRDIEKSNKNRLSGPKIPVPKNAAKAAAKGKARAKK</sequence>
<dbReference type="PANTHER" id="PTHR12121:SF36">
    <property type="entry name" value="ENDONUCLEASE_EXONUCLEASE_PHOSPHATASE DOMAIN-CONTAINING PROTEIN"/>
    <property type="match status" value="1"/>
</dbReference>
<dbReference type="PANTHER" id="PTHR12121">
    <property type="entry name" value="CARBON CATABOLITE REPRESSOR PROTEIN 4"/>
    <property type="match status" value="1"/>
</dbReference>
<dbReference type="SUPFAM" id="SSF56219">
    <property type="entry name" value="DNase I-like"/>
    <property type="match status" value="1"/>
</dbReference>
<feature type="compositionally biased region" description="Basic and acidic residues" evidence="1">
    <location>
        <begin position="432"/>
        <end position="447"/>
    </location>
</feature>
<feature type="region of interest" description="Disordered" evidence="1">
    <location>
        <begin position="415"/>
        <end position="475"/>
    </location>
</feature>
<name>A0A1Q9DV15_SYMMI</name>
<feature type="compositionally biased region" description="Basic and acidic residues" evidence="1">
    <location>
        <begin position="380"/>
        <end position="393"/>
    </location>
</feature>
<evidence type="ECO:0000313" key="4">
    <source>
        <dbReference type="Proteomes" id="UP000186817"/>
    </source>
</evidence>
<gene>
    <name evidence="3" type="ORF">AK812_SmicGene18462</name>
</gene>
<dbReference type="InterPro" id="IPR036691">
    <property type="entry name" value="Endo/exonu/phosph_ase_sf"/>
</dbReference>
<comment type="caution">
    <text evidence="3">The sequence shown here is derived from an EMBL/GenBank/DDBJ whole genome shotgun (WGS) entry which is preliminary data.</text>
</comment>
<proteinExistence type="predicted"/>
<organism evidence="3 4">
    <name type="scientific">Symbiodinium microadriaticum</name>
    <name type="common">Dinoflagellate</name>
    <name type="synonym">Zooxanthella microadriatica</name>
    <dbReference type="NCBI Taxonomy" id="2951"/>
    <lineage>
        <taxon>Eukaryota</taxon>
        <taxon>Sar</taxon>
        <taxon>Alveolata</taxon>
        <taxon>Dinophyceae</taxon>
        <taxon>Suessiales</taxon>
        <taxon>Symbiodiniaceae</taxon>
        <taxon>Symbiodinium</taxon>
    </lineage>
</organism>
<dbReference type="InterPro" id="IPR050410">
    <property type="entry name" value="CCR4/nocturin_mRNA_transcr"/>
</dbReference>
<dbReference type="GO" id="GO:0000175">
    <property type="term" value="F:3'-5'-RNA exonuclease activity"/>
    <property type="evidence" value="ECO:0007669"/>
    <property type="project" value="TreeGrafter"/>
</dbReference>
<dbReference type="OrthoDB" id="428734at2759"/>
<keyword evidence="4" id="KW-1185">Reference proteome</keyword>
<feature type="region of interest" description="Disordered" evidence="1">
    <location>
        <begin position="366"/>
        <end position="395"/>
    </location>
</feature>
<evidence type="ECO:0008006" key="5">
    <source>
        <dbReference type="Google" id="ProtNLM"/>
    </source>
</evidence>
<dbReference type="Gene3D" id="3.60.10.10">
    <property type="entry name" value="Endonuclease/exonuclease/phosphatase"/>
    <property type="match status" value="1"/>
</dbReference>
<evidence type="ECO:0000313" key="3">
    <source>
        <dbReference type="EMBL" id="OLP99025.1"/>
    </source>
</evidence>
<dbReference type="EMBL" id="LSRX01000377">
    <property type="protein sequence ID" value="OLP99025.1"/>
    <property type="molecule type" value="Genomic_DNA"/>
</dbReference>
<dbReference type="AlphaFoldDB" id="A0A1Q9DV15"/>
<feature type="chain" id="PRO_5012503159" description="Endonuclease/exonuclease/phosphatase domain-containing protein" evidence="2">
    <location>
        <begin position="24"/>
        <end position="475"/>
    </location>
</feature>
<keyword evidence="2" id="KW-0732">Signal</keyword>
<dbReference type="Proteomes" id="UP000186817">
    <property type="component" value="Unassembled WGS sequence"/>
</dbReference>
<reference evidence="3 4" key="1">
    <citation type="submission" date="2016-02" db="EMBL/GenBank/DDBJ databases">
        <title>Genome analysis of coral dinoflagellate symbionts highlights evolutionary adaptations to a symbiotic lifestyle.</title>
        <authorList>
            <person name="Aranda M."/>
            <person name="Li Y."/>
            <person name="Liew Y.J."/>
            <person name="Baumgarten S."/>
            <person name="Simakov O."/>
            <person name="Wilson M."/>
            <person name="Piel J."/>
            <person name="Ashoor H."/>
            <person name="Bougouffa S."/>
            <person name="Bajic V.B."/>
            <person name="Ryu T."/>
            <person name="Ravasi T."/>
            <person name="Bayer T."/>
            <person name="Micklem G."/>
            <person name="Kim H."/>
            <person name="Bhak J."/>
            <person name="Lajeunesse T.C."/>
            <person name="Voolstra C.R."/>
        </authorList>
    </citation>
    <scope>NUCLEOTIDE SEQUENCE [LARGE SCALE GENOMIC DNA]</scope>
    <source>
        <strain evidence="3 4">CCMP2467</strain>
    </source>
</reference>
<accession>A0A1Q9DV15</accession>
<protein>
    <recommendedName>
        <fullName evidence="5">Endonuclease/exonuclease/phosphatase domain-containing protein</fullName>
    </recommendedName>
</protein>
<evidence type="ECO:0000256" key="1">
    <source>
        <dbReference type="SAM" id="MobiDB-lite"/>
    </source>
</evidence>